<dbReference type="InterPro" id="IPR013538">
    <property type="entry name" value="ASHA1/2-like_C"/>
</dbReference>
<organism evidence="3 4">
    <name type="scientific">Uliginosibacterium aquaticum</name>
    <dbReference type="NCBI Taxonomy" id="2731212"/>
    <lineage>
        <taxon>Bacteria</taxon>
        <taxon>Pseudomonadati</taxon>
        <taxon>Pseudomonadota</taxon>
        <taxon>Betaproteobacteria</taxon>
        <taxon>Rhodocyclales</taxon>
        <taxon>Zoogloeaceae</taxon>
        <taxon>Uliginosibacterium</taxon>
    </lineage>
</organism>
<evidence type="ECO:0000313" key="3">
    <source>
        <dbReference type="EMBL" id="NSL54433.1"/>
    </source>
</evidence>
<sequence>MEAPRMQQAVPDDSTSEVLITRLLDAPRELVFRCWTEPEHAARWWLPPGFSATACEIDLRVGGRFYIGMRSPQGEDYACEGIYEEILPPERLVYRGMDDDRHACGSGLPPRGRVTVLFGGQGGQTRLSIHARFSSPQARAAAMAMGFDSSWQGALAGFAAYLRQLG</sequence>
<comment type="similarity">
    <text evidence="1">Belongs to the AHA1 family.</text>
</comment>
<protein>
    <submittedName>
        <fullName evidence="3">SRPBCC domain-containing protein</fullName>
    </submittedName>
</protein>
<feature type="domain" description="Activator of Hsp90 ATPase homologue 1/2-like C-terminal" evidence="2">
    <location>
        <begin position="25"/>
        <end position="162"/>
    </location>
</feature>
<dbReference type="Gene3D" id="3.30.530.20">
    <property type="match status" value="1"/>
</dbReference>
<dbReference type="Proteomes" id="UP000778523">
    <property type="component" value="Unassembled WGS sequence"/>
</dbReference>
<evidence type="ECO:0000313" key="4">
    <source>
        <dbReference type="Proteomes" id="UP000778523"/>
    </source>
</evidence>
<proteinExistence type="inferred from homology"/>
<comment type="caution">
    <text evidence="3">The sequence shown here is derived from an EMBL/GenBank/DDBJ whole genome shotgun (WGS) entry which is preliminary data.</text>
</comment>
<name>A0ABX2IF64_9RHOO</name>
<keyword evidence="4" id="KW-1185">Reference proteome</keyword>
<reference evidence="3 4" key="1">
    <citation type="submission" date="2020-06" db="EMBL/GenBank/DDBJ databases">
        <title>Draft genome of Uliginosibacterium sp. IMCC34675.</title>
        <authorList>
            <person name="Song J."/>
        </authorList>
    </citation>
    <scope>NUCLEOTIDE SEQUENCE [LARGE SCALE GENOMIC DNA]</scope>
    <source>
        <strain evidence="3 4">IMCC34675</strain>
    </source>
</reference>
<dbReference type="Pfam" id="PF08327">
    <property type="entry name" value="AHSA1"/>
    <property type="match status" value="1"/>
</dbReference>
<dbReference type="EMBL" id="JABCSC020000001">
    <property type="protein sequence ID" value="NSL54433.1"/>
    <property type="molecule type" value="Genomic_DNA"/>
</dbReference>
<dbReference type="SUPFAM" id="SSF55961">
    <property type="entry name" value="Bet v1-like"/>
    <property type="match status" value="1"/>
</dbReference>
<accession>A0ABX2IF64</accession>
<evidence type="ECO:0000259" key="2">
    <source>
        <dbReference type="Pfam" id="PF08327"/>
    </source>
</evidence>
<dbReference type="InterPro" id="IPR023393">
    <property type="entry name" value="START-like_dom_sf"/>
</dbReference>
<evidence type="ECO:0000256" key="1">
    <source>
        <dbReference type="ARBA" id="ARBA00006817"/>
    </source>
</evidence>
<dbReference type="RefSeq" id="WP_170020932.1">
    <property type="nucleotide sequence ID" value="NZ_JABCSC020000001.1"/>
</dbReference>
<gene>
    <name evidence="3" type="ORF">HJ583_005310</name>
</gene>